<dbReference type="Proteomes" id="UP000324288">
    <property type="component" value="Chromosome"/>
</dbReference>
<dbReference type="KEGG" id="cbq:AL705_02030"/>
<organism evidence="2 4">
    <name type="scientific">Lawsonella clevelandensis</name>
    <dbReference type="NCBI Taxonomy" id="1528099"/>
    <lineage>
        <taxon>Bacteria</taxon>
        <taxon>Bacillati</taxon>
        <taxon>Actinomycetota</taxon>
        <taxon>Actinomycetes</taxon>
        <taxon>Mycobacteriales</taxon>
        <taxon>Lawsonellaceae</taxon>
        <taxon>Lawsonella</taxon>
    </lineage>
</organism>
<sequence>MTMGWMIALLVVFAIAGIALGTVWVWTGHRKPGDIAIACILALAVWLLLTTILMFATGDIKGGL</sequence>
<evidence type="ECO:0000313" key="4">
    <source>
        <dbReference type="Proteomes" id="UP000068137"/>
    </source>
</evidence>
<reference evidence="2 4" key="1">
    <citation type="journal article" date="2015" name="Genome Announc.">
        <title>Complete Genome Sequences for Two Strains of a Novel Fastidious, Partially Acid-Fast, Gram-Positive Corynebacterineae Bacterium, Derived from Human Clinical Samples.</title>
        <authorList>
            <person name="Nicholson A.C."/>
            <person name="Bell M."/>
            <person name="Humrighouse B.W."/>
            <person name="McQuiston J.R."/>
        </authorList>
    </citation>
    <scope>NUCLEOTIDE SEQUENCE [LARGE SCALE GENOMIC DNA]</scope>
    <source>
        <strain evidence="2 4">X1698</strain>
    </source>
</reference>
<dbReference type="GeneID" id="84894410"/>
<feature type="transmembrane region" description="Helical" evidence="1">
    <location>
        <begin position="35"/>
        <end position="56"/>
    </location>
</feature>
<dbReference type="AlphaFoldDB" id="A0A0M4MKJ7"/>
<keyword evidence="5" id="KW-1185">Reference proteome</keyword>
<dbReference type="RefSeq" id="WP_053961595.1">
    <property type="nucleotide sequence ID" value="NZ_CAJPTR010000001.1"/>
</dbReference>
<dbReference type="EMBL" id="CP012390">
    <property type="protein sequence ID" value="ALE18666.1"/>
    <property type="molecule type" value="Genomic_DNA"/>
</dbReference>
<proteinExistence type="predicted"/>
<keyword evidence="1" id="KW-0472">Membrane</keyword>
<accession>A0A0M4MKJ7</accession>
<name>A0A0M4MKJ7_9ACTN</name>
<gene>
    <name evidence="2" type="ORF">AL705_02030</name>
    <name evidence="3" type="ORF">LC603019_00421</name>
</gene>
<reference evidence="3 5" key="3">
    <citation type="submission" date="2019-04" db="EMBL/GenBank/DDBJ databases">
        <authorList>
            <person name="Seth-Smith MB H."/>
            <person name="Seth-Smith H."/>
        </authorList>
    </citation>
    <scope>NUCLEOTIDE SEQUENCE [LARGE SCALE GENOMIC DNA]</scope>
    <source>
        <strain evidence="3">USB-603019</strain>
    </source>
</reference>
<dbReference type="Proteomes" id="UP000068137">
    <property type="component" value="Chromosome"/>
</dbReference>
<evidence type="ECO:0000313" key="3">
    <source>
        <dbReference type="EMBL" id="VHO00020.1"/>
    </source>
</evidence>
<keyword evidence="1" id="KW-0812">Transmembrane</keyword>
<keyword evidence="1" id="KW-1133">Transmembrane helix</keyword>
<dbReference type="STRING" id="1528099.AL705_02030"/>
<dbReference type="EMBL" id="LR584267">
    <property type="protein sequence ID" value="VHO00020.1"/>
    <property type="molecule type" value="Genomic_DNA"/>
</dbReference>
<evidence type="ECO:0000256" key="1">
    <source>
        <dbReference type="SAM" id="Phobius"/>
    </source>
</evidence>
<evidence type="ECO:0000313" key="5">
    <source>
        <dbReference type="Proteomes" id="UP000324288"/>
    </source>
</evidence>
<evidence type="ECO:0000313" key="2">
    <source>
        <dbReference type="EMBL" id="ALE18666.1"/>
    </source>
</evidence>
<reference evidence="2" key="2">
    <citation type="journal article" date="2016" name="Int. J. Syst. Evol. Microbiol.">
        <title>Lawsonella clevelandensis gen. nov., sp. nov., a new member of the suborder Corynebacterineae isolated from human abscesses.</title>
        <authorList>
            <person name="Bell M.E."/>
            <person name="Bernard K.A."/>
            <person name="Harrington S.M."/>
            <person name="Patel N.B."/>
            <person name="Tucker T.A."/>
            <person name="Metcalfe M.G."/>
            <person name="McQuiston J.R."/>
        </authorList>
    </citation>
    <scope>NUCLEOTIDE SEQUENCE</scope>
    <source>
        <strain evidence="2">X1698</strain>
    </source>
</reference>
<dbReference type="OrthoDB" id="9811281at2"/>
<protein>
    <submittedName>
        <fullName evidence="2">Uncharacterized protein</fullName>
    </submittedName>
</protein>